<evidence type="ECO:0000256" key="1">
    <source>
        <dbReference type="SAM" id="MobiDB-lite"/>
    </source>
</evidence>
<evidence type="ECO:0000313" key="4">
    <source>
        <dbReference type="WBParaSite" id="SBAD_0001230301-mRNA-1"/>
    </source>
</evidence>
<protein>
    <submittedName>
        <fullName evidence="4">Endonuclease/exonuclease/phosphatase</fullName>
    </submittedName>
</protein>
<proteinExistence type="predicted"/>
<accession>A0A183J7Q8</accession>
<dbReference type="AlphaFoldDB" id="A0A183J7Q8"/>
<dbReference type="OrthoDB" id="418748at2759"/>
<evidence type="ECO:0000313" key="2">
    <source>
        <dbReference type="EMBL" id="VDP43919.1"/>
    </source>
</evidence>
<evidence type="ECO:0000313" key="3">
    <source>
        <dbReference type="Proteomes" id="UP000270296"/>
    </source>
</evidence>
<feature type="compositionally biased region" description="Basic and acidic residues" evidence="1">
    <location>
        <begin position="54"/>
        <end position="64"/>
    </location>
</feature>
<reference evidence="4" key="1">
    <citation type="submission" date="2016-06" db="UniProtKB">
        <authorList>
            <consortium name="WormBaseParasite"/>
        </authorList>
    </citation>
    <scope>IDENTIFICATION</scope>
</reference>
<dbReference type="EMBL" id="UZAM01016591">
    <property type="protein sequence ID" value="VDP43919.1"/>
    <property type="molecule type" value="Genomic_DNA"/>
</dbReference>
<reference evidence="2 3" key="2">
    <citation type="submission" date="2018-11" db="EMBL/GenBank/DDBJ databases">
        <authorList>
            <consortium name="Pathogen Informatics"/>
        </authorList>
    </citation>
    <scope>NUCLEOTIDE SEQUENCE [LARGE SCALE GENOMIC DNA]</scope>
</reference>
<feature type="compositionally biased region" description="Basic and acidic residues" evidence="1">
    <location>
        <begin position="1"/>
        <end position="10"/>
    </location>
</feature>
<keyword evidence="3" id="KW-1185">Reference proteome</keyword>
<name>A0A183J7Q8_9BILA</name>
<feature type="region of interest" description="Disordered" evidence="1">
    <location>
        <begin position="1"/>
        <end position="64"/>
    </location>
</feature>
<dbReference type="Proteomes" id="UP000270296">
    <property type="component" value="Unassembled WGS sequence"/>
</dbReference>
<gene>
    <name evidence="2" type="ORF">SBAD_LOCUS11906</name>
</gene>
<sequence>MPPENKHAPDPNELWLVPDPVEQDRFDSGRQPALKTKRSLPVMRSSKSPWLSEMSKRASACDHSNPEKMRMELVTWNVGVTTYAKWKGEKLKEIGPGPKLIHCGTSSRRKGVGVVLNETIKRRVFQINRINDNTMGVKRTLKRRKTSMT</sequence>
<organism evidence="4">
    <name type="scientific">Soboliphyme baturini</name>
    <dbReference type="NCBI Taxonomy" id="241478"/>
    <lineage>
        <taxon>Eukaryota</taxon>
        <taxon>Metazoa</taxon>
        <taxon>Ecdysozoa</taxon>
        <taxon>Nematoda</taxon>
        <taxon>Enoplea</taxon>
        <taxon>Dorylaimia</taxon>
        <taxon>Dioctophymatida</taxon>
        <taxon>Dioctophymatoidea</taxon>
        <taxon>Soboliphymatidae</taxon>
        <taxon>Soboliphyme</taxon>
    </lineage>
</organism>
<dbReference type="WBParaSite" id="SBAD_0001230301-mRNA-1">
    <property type="protein sequence ID" value="SBAD_0001230301-mRNA-1"/>
    <property type="gene ID" value="SBAD_0001230301"/>
</dbReference>